<proteinExistence type="inferred from homology"/>
<dbReference type="InterPro" id="IPR036812">
    <property type="entry name" value="NAD(P)_OxRdtase_dom_sf"/>
</dbReference>
<dbReference type="AlphaFoldDB" id="A0ABD2Q1H0"/>
<evidence type="ECO:0000256" key="1">
    <source>
        <dbReference type="ARBA" id="ARBA00005006"/>
    </source>
</evidence>
<evidence type="ECO:0000256" key="7">
    <source>
        <dbReference type="ARBA" id="ARBA00031732"/>
    </source>
</evidence>
<reference evidence="9 10" key="1">
    <citation type="submission" date="2024-11" db="EMBL/GenBank/DDBJ databases">
        <title>Adaptive evolution of stress response genes in parasites aligns with host niche diversity.</title>
        <authorList>
            <person name="Hahn C."/>
            <person name="Resl P."/>
        </authorList>
    </citation>
    <scope>NUCLEOTIDE SEQUENCE [LARGE SCALE GENOMIC DNA]</scope>
    <source>
        <strain evidence="9">EGGRZ-B1_66</strain>
        <tissue evidence="9">Body</tissue>
    </source>
</reference>
<evidence type="ECO:0000313" key="10">
    <source>
        <dbReference type="Proteomes" id="UP001626550"/>
    </source>
</evidence>
<evidence type="ECO:0000256" key="6">
    <source>
        <dbReference type="ARBA" id="ARBA00031154"/>
    </source>
</evidence>
<protein>
    <recommendedName>
        <fullName evidence="7">GCS light chain</fullName>
    </recommendedName>
    <alternativeName>
        <fullName evidence="5">Gamma-ECS regulatory subunit</fullName>
    </alternativeName>
    <alternativeName>
        <fullName evidence="8">Gamma-glutamylcysteine synthetase regulatory subunit</fullName>
    </alternativeName>
    <alternativeName>
        <fullName evidence="6">Glutamate--cysteine ligase modifier subunit</fullName>
    </alternativeName>
</protein>
<dbReference type="Gene3D" id="3.20.20.100">
    <property type="entry name" value="NADP-dependent oxidoreductase domain"/>
    <property type="match status" value="1"/>
</dbReference>
<keyword evidence="4" id="KW-0317">Glutathione biosynthesis</keyword>
<name>A0ABD2Q1H0_9PLAT</name>
<evidence type="ECO:0000256" key="8">
    <source>
        <dbReference type="ARBA" id="ARBA00032926"/>
    </source>
</evidence>
<evidence type="ECO:0000256" key="4">
    <source>
        <dbReference type="ARBA" id="ARBA00022684"/>
    </source>
</evidence>
<comment type="pathway">
    <text evidence="1">Sulfur metabolism; glutathione biosynthesis; glutathione from L-cysteine and L-glutamate: step 1/2.</text>
</comment>
<comment type="subunit">
    <text evidence="3">Heterodimer of a catalytic heavy chain and a regulatory light chain.</text>
</comment>
<comment type="caution">
    <text evidence="9">The sequence shown here is derived from an EMBL/GenBank/DDBJ whole genome shotgun (WGS) entry which is preliminary data.</text>
</comment>
<dbReference type="PANTHER" id="PTHR13295:SF4">
    <property type="entry name" value="GLUTAMATE--CYSTEINE LIGASE REGULATORY SUBUNIT"/>
    <property type="match status" value="1"/>
</dbReference>
<dbReference type="SUPFAM" id="SSF51430">
    <property type="entry name" value="NAD(P)-linked oxidoreductase"/>
    <property type="match status" value="1"/>
</dbReference>
<accession>A0ABD2Q1H0</accession>
<dbReference type="EMBL" id="JBJKFK010001294">
    <property type="protein sequence ID" value="KAL3313478.1"/>
    <property type="molecule type" value="Genomic_DNA"/>
</dbReference>
<dbReference type="InterPro" id="IPR032963">
    <property type="entry name" value="Gclm"/>
</dbReference>
<dbReference type="Proteomes" id="UP001626550">
    <property type="component" value="Unassembled WGS sequence"/>
</dbReference>
<organism evidence="9 10">
    <name type="scientific">Cichlidogyrus casuarinus</name>
    <dbReference type="NCBI Taxonomy" id="1844966"/>
    <lineage>
        <taxon>Eukaryota</taxon>
        <taxon>Metazoa</taxon>
        <taxon>Spiralia</taxon>
        <taxon>Lophotrochozoa</taxon>
        <taxon>Platyhelminthes</taxon>
        <taxon>Monogenea</taxon>
        <taxon>Monopisthocotylea</taxon>
        <taxon>Dactylogyridea</taxon>
        <taxon>Ancyrocephalidae</taxon>
        <taxon>Cichlidogyrus</taxon>
    </lineage>
</organism>
<evidence type="ECO:0000256" key="3">
    <source>
        <dbReference type="ARBA" id="ARBA00011532"/>
    </source>
</evidence>
<gene>
    <name evidence="9" type="ORF">Ciccas_007922</name>
</gene>
<evidence type="ECO:0000256" key="2">
    <source>
        <dbReference type="ARBA" id="ARBA00008612"/>
    </source>
</evidence>
<comment type="similarity">
    <text evidence="2">Belongs to the aldo/keto reductase family. Glutamate--cysteine ligase light chain subfamily.</text>
</comment>
<dbReference type="GO" id="GO:0006750">
    <property type="term" value="P:glutathione biosynthetic process"/>
    <property type="evidence" value="ECO:0007669"/>
    <property type="project" value="UniProtKB-KW"/>
</dbReference>
<evidence type="ECO:0000313" key="9">
    <source>
        <dbReference type="EMBL" id="KAL3313478.1"/>
    </source>
</evidence>
<dbReference type="PANTHER" id="PTHR13295">
    <property type="entry name" value="GLUTAMATE CYSTEINE LIGASE REGULATORY SUBUNIT"/>
    <property type="match status" value="1"/>
</dbReference>
<sequence>MIVNETENEMTEEEFFPRAKRLTLTTGNVIKWGSVPVNTNASDYVSRINCLHSCPFPTGSQLYEFPTPLLERDLTDINLNCPRHQGVSILDSDRNSVRVTVKLFLYADDPIYAEAAINSALELLEIEDIEILIVAFSPEVLTDSKLQDPLLESYLKIWPKLEELESKSKLITVGVCDLSLEQLIILNSKVNLKPQVDQILLDQADPVPTNPGLRTYAQNYNIQLLAHQDPLEILPPKKLQNLLSKYLPTADAKGWNPLYLLRYTTMLPHQGIISARGFQLLLQRPNY</sequence>
<keyword evidence="10" id="KW-1185">Reference proteome</keyword>
<evidence type="ECO:0000256" key="5">
    <source>
        <dbReference type="ARBA" id="ARBA00030406"/>
    </source>
</evidence>